<proteinExistence type="predicted"/>
<comment type="caution">
    <text evidence="2">The sequence shown here is derived from an EMBL/GenBank/DDBJ whole genome shotgun (WGS) entry which is preliminary data.</text>
</comment>
<evidence type="ECO:0008006" key="4">
    <source>
        <dbReference type="Google" id="ProtNLM"/>
    </source>
</evidence>
<organism evidence="2 3">
    <name type="scientific">Caenorhabditis nigoni</name>
    <dbReference type="NCBI Taxonomy" id="1611254"/>
    <lineage>
        <taxon>Eukaryota</taxon>
        <taxon>Metazoa</taxon>
        <taxon>Ecdysozoa</taxon>
        <taxon>Nematoda</taxon>
        <taxon>Chromadorea</taxon>
        <taxon>Rhabditida</taxon>
        <taxon>Rhabditina</taxon>
        <taxon>Rhabditomorpha</taxon>
        <taxon>Rhabditoidea</taxon>
        <taxon>Rhabditidae</taxon>
        <taxon>Peloderinae</taxon>
        <taxon>Caenorhabditis</taxon>
    </lineage>
</organism>
<dbReference type="AlphaFoldDB" id="A0A2G5T7B5"/>
<dbReference type="GO" id="GO:0009411">
    <property type="term" value="P:response to UV"/>
    <property type="evidence" value="ECO:0007669"/>
    <property type="project" value="InterPro"/>
</dbReference>
<dbReference type="InterPro" id="IPR018610">
    <property type="entry name" value="UVSSA"/>
</dbReference>
<dbReference type="GO" id="GO:0006283">
    <property type="term" value="P:transcription-coupled nucleotide-excision repair"/>
    <property type="evidence" value="ECO:0007669"/>
    <property type="project" value="TreeGrafter"/>
</dbReference>
<dbReference type="GO" id="GO:0005694">
    <property type="term" value="C:chromosome"/>
    <property type="evidence" value="ECO:0007669"/>
    <property type="project" value="TreeGrafter"/>
</dbReference>
<dbReference type="EMBL" id="PDUG01000005">
    <property type="protein sequence ID" value="PIC23294.1"/>
    <property type="molecule type" value="Genomic_DNA"/>
</dbReference>
<dbReference type="Pfam" id="PF20867">
    <property type="entry name" value="UVSSA_N"/>
    <property type="match status" value="1"/>
</dbReference>
<evidence type="ECO:0000256" key="1">
    <source>
        <dbReference type="SAM" id="Coils"/>
    </source>
</evidence>
<protein>
    <recommendedName>
        <fullName evidence="4">VHS domain-containing protein</fullName>
    </recommendedName>
</protein>
<dbReference type="Proteomes" id="UP000230233">
    <property type="component" value="Chromosome V"/>
</dbReference>
<keyword evidence="3" id="KW-1185">Reference proteome</keyword>
<sequence>MSEDAYKSGIRKNLNRILRELTDDGKLDFESVPYQNLKAEIEKHDEECTEILCEVLLETASRSGCADRQFVLQLINDYFCTSRLFRDQILNDPKEFIEIMLETDPIRNPLPGSKKENNELKSKSIAFIKNWEKMYARNDARMKCLAVTLRKTKFVDYENGERKIEEERKRRELLEERRRMIVERTLSLYKSKFEEIKEDVEKLKMELETTMEMLVPSFTDDVDIPMDIPSTSSKSFELVIEDLSPLIKVNAENDAIVEAFLGAKTVLIHRVQTMRK</sequence>
<evidence type="ECO:0000313" key="3">
    <source>
        <dbReference type="Proteomes" id="UP000230233"/>
    </source>
</evidence>
<dbReference type="PANTHER" id="PTHR28670">
    <property type="entry name" value="UV-STIMULATED SCAFFOLD PROTEIN A"/>
    <property type="match status" value="1"/>
</dbReference>
<name>A0A2G5T7B5_9PELO</name>
<dbReference type="STRING" id="1611254.A0A2G5T7B5"/>
<dbReference type="GO" id="GO:0000993">
    <property type="term" value="F:RNA polymerase II complex binding"/>
    <property type="evidence" value="ECO:0007669"/>
    <property type="project" value="TreeGrafter"/>
</dbReference>
<accession>A0A2G5T7B5</accession>
<gene>
    <name evidence="2" type="primary">Cnig_chr_V.g17041</name>
    <name evidence="2" type="ORF">B9Z55_017041</name>
</gene>
<dbReference type="PANTHER" id="PTHR28670:SF1">
    <property type="entry name" value="UV-STIMULATED SCAFFOLD PROTEIN A"/>
    <property type="match status" value="1"/>
</dbReference>
<evidence type="ECO:0000313" key="2">
    <source>
        <dbReference type="EMBL" id="PIC23294.1"/>
    </source>
</evidence>
<feature type="coiled-coil region" evidence="1">
    <location>
        <begin position="157"/>
        <end position="213"/>
    </location>
</feature>
<dbReference type="OrthoDB" id="5594015at2759"/>
<reference evidence="3" key="1">
    <citation type="submission" date="2017-10" db="EMBL/GenBank/DDBJ databases">
        <title>Rapid genome shrinkage in a self-fertile nematode reveals novel sperm competition proteins.</title>
        <authorList>
            <person name="Yin D."/>
            <person name="Schwarz E.M."/>
            <person name="Thomas C.G."/>
            <person name="Felde R.L."/>
            <person name="Korf I.F."/>
            <person name="Cutter A.D."/>
            <person name="Schartner C.M."/>
            <person name="Ralston E.J."/>
            <person name="Meyer B.J."/>
            <person name="Haag E.S."/>
        </authorList>
    </citation>
    <scope>NUCLEOTIDE SEQUENCE [LARGE SCALE GENOMIC DNA]</scope>
    <source>
        <strain evidence="3">JU1422</strain>
    </source>
</reference>
<dbReference type="InterPro" id="IPR049408">
    <property type="entry name" value="UVSSA_N_a-solenoid_rpt"/>
</dbReference>
<keyword evidence="1" id="KW-0175">Coiled coil</keyword>